<dbReference type="Proteomes" id="UP000232323">
    <property type="component" value="Unassembled WGS sequence"/>
</dbReference>
<comment type="caution">
    <text evidence="1">The sequence shown here is derived from an EMBL/GenBank/DDBJ whole genome shotgun (WGS) entry which is preliminary data.</text>
</comment>
<proteinExistence type="predicted"/>
<evidence type="ECO:0000313" key="1">
    <source>
        <dbReference type="EMBL" id="GAX84884.1"/>
    </source>
</evidence>
<name>A0A250XP72_9CHLO</name>
<reference evidence="1 2" key="1">
    <citation type="submission" date="2017-08" db="EMBL/GenBank/DDBJ databases">
        <title>Acidophilic green algal genome provides insights into adaptation to an acidic environment.</title>
        <authorList>
            <person name="Hirooka S."/>
            <person name="Hirose Y."/>
            <person name="Kanesaki Y."/>
            <person name="Higuchi S."/>
            <person name="Fujiwara T."/>
            <person name="Onuma R."/>
            <person name="Era A."/>
            <person name="Ohbayashi R."/>
            <person name="Uzuka A."/>
            <person name="Nozaki H."/>
            <person name="Yoshikawa H."/>
            <person name="Miyagishima S.Y."/>
        </authorList>
    </citation>
    <scope>NUCLEOTIDE SEQUENCE [LARGE SCALE GENOMIC DNA]</scope>
    <source>
        <strain evidence="1 2">NIES-2499</strain>
    </source>
</reference>
<organism evidence="1 2">
    <name type="scientific">Chlamydomonas eustigma</name>
    <dbReference type="NCBI Taxonomy" id="1157962"/>
    <lineage>
        <taxon>Eukaryota</taxon>
        <taxon>Viridiplantae</taxon>
        <taxon>Chlorophyta</taxon>
        <taxon>core chlorophytes</taxon>
        <taxon>Chlorophyceae</taxon>
        <taxon>CS clade</taxon>
        <taxon>Chlamydomonadales</taxon>
        <taxon>Chlamydomonadaceae</taxon>
        <taxon>Chlamydomonas</taxon>
    </lineage>
</organism>
<keyword evidence="2" id="KW-1185">Reference proteome</keyword>
<dbReference type="EMBL" id="BEGY01000139">
    <property type="protein sequence ID" value="GAX84884.1"/>
    <property type="molecule type" value="Genomic_DNA"/>
</dbReference>
<dbReference type="AlphaFoldDB" id="A0A250XP72"/>
<evidence type="ECO:0000313" key="2">
    <source>
        <dbReference type="Proteomes" id="UP000232323"/>
    </source>
</evidence>
<protein>
    <submittedName>
        <fullName evidence="1">Uncharacterized protein</fullName>
    </submittedName>
</protein>
<sequence>MGTPICQLASSGGLRNPKATLDANCLVPKFYDEPKWGRLLPMEDANHVWPSANCTSWPQYQGVSCDARAKRLSRAGLLFMRTSVFSIMTQQYLGRHELVLSLRA</sequence>
<gene>
    <name evidence="1" type="ORF">CEUSTIGMA_g12305.t1</name>
</gene>
<accession>A0A250XP72</accession>